<evidence type="ECO:0000259" key="8">
    <source>
        <dbReference type="Pfam" id="PF13568"/>
    </source>
</evidence>
<dbReference type="NCBIfam" id="TIGR02937">
    <property type="entry name" value="sigma70-ECF"/>
    <property type="match status" value="1"/>
</dbReference>
<name>A0ABX2ANL8_9BACT</name>
<dbReference type="RefSeq" id="WP_172275677.1">
    <property type="nucleotide sequence ID" value="NZ_CASGMU010000006.1"/>
</dbReference>
<dbReference type="PANTHER" id="PTHR43133">
    <property type="entry name" value="RNA POLYMERASE ECF-TYPE SIGMA FACTO"/>
    <property type="match status" value="1"/>
</dbReference>
<keyword evidence="4" id="KW-0804">Transcription</keyword>
<dbReference type="Pfam" id="PF08281">
    <property type="entry name" value="Sigma70_r4_2"/>
    <property type="match status" value="1"/>
</dbReference>
<dbReference type="InterPro" id="IPR025665">
    <property type="entry name" value="Beta-barrel_OMP_2"/>
</dbReference>
<keyword evidence="2" id="KW-0805">Transcription regulation</keyword>
<keyword evidence="5" id="KW-1133">Transmembrane helix</keyword>
<evidence type="ECO:0000256" key="2">
    <source>
        <dbReference type="ARBA" id="ARBA00023015"/>
    </source>
</evidence>
<dbReference type="SUPFAM" id="SSF88659">
    <property type="entry name" value="Sigma3 and sigma4 domains of RNA polymerase sigma factors"/>
    <property type="match status" value="1"/>
</dbReference>
<dbReference type="InterPro" id="IPR036388">
    <property type="entry name" value="WH-like_DNA-bd_sf"/>
</dbReference>
<dbReference type="Pfam" id="PF04542">
    <property type="entry name" value="Sigma70_r2"/>
    <property type="match status" value="1"/>
</dbReference>
<accession>A0ABX2ANL8</accession>
<evidence type="ECO:0000313" key="10">
    <source>
        <dbReference type="Proteomes" id="UP000714420"/>
    </source>
</evidence>
<dbReference type="CDD" id="cd06171">
    <property type="entry name" value="Sigma70_r4"/>
    <property type="match status" value="1"/>
</dbReference>
<evidence type="ECO:0000259" key="6">
    <source>
        <dbReference type="Pfam" id="PF04542"/>
    </source>
</evidence>
<dbReference type="InterPro" id="IPR039425">
    <property type="entry name" value="RNA_pol_sigma-70-like"/>
</dbReference>
<dbReference type="Proteomes" id="UP000714420">
    <property type="component" value="Unassembled WGS sequence"/>
</dbReference>
<keyword evidence="5" id="KW-0472">Membrane</keyword>
<dbReference type="InterPro" id="IPR013249">
    <property type="entry name" value="RNA_pol_sigma70_r4_t2"/>
</dbReference>
<dbReference type="Gene3D" id="1.10.10.10">
    <property type="entry name" value="Winged helix-like DNA-binding domain superfamily/Winged helix DNA-binding domain"/>
    <property type="match status" value="1"/>
</dbReference>
<protein>
    <submittedName>
        <fullName evidence="9">Sigma-70 family RNA polymerase sigma factor</fullName>
    </submittedName>
</protein>
<dbReference type="SUPFAM" id="SSF56925">
    <property type="entry name" value="OMPA-like"/>
    <property type="match status" value="1"/>
</dbReference>
<dbReference type="EMBL" id="JABKKF010000007">
    <property type="protein sequence ID" value="NPD92340.1"/>
    <property type="molecule type" value="Genomic_DNA"/>
</dbReference>
<feature type="transmembrane region" description="Helical" evidence="5">
    <location>
        <begin position="175"/>
        <end position="196"/>
    </location>
</feature>
<evidence type="ECO:0000256" key="3">
    <source>
        <dbReference type="ARBA" id="ARBA00023082"/>
    </source>
</evidence>
<proteinExistence type="inferred from homology"/>
<keyword evidence="10" id="KW-1185">Reference proteome</keyword>
<reference evidence="9 10" key="1">
    <citation type="submission" date="2020-05" db="EMBL/GenBank/DDBJ databases">
        <title>Distinct polysaccharide utilization as determinants for interspecies competition between intestinal Prevotella spp.</title>
        <authorList>
            <person name="Galvez E.J.C."/>
            <person name="Iljazovic A."/>
            <person name="Strowig T."/>
        </authorList>
    </citation>
    <scope>NUCLEOTIDE SEQUENCE [LARGE SCALE GENOMIC DNA]</scope>
    <source>
        <strain evidence="9 10">PMUR</strain>
    </source>
</reference>
<feature type="domain" description="Outer membrane protein beta-barrel" evidence="8">
    <location>
        <begin position="401"/>
        <end position="524"/>
    </location>
</feature>
<dbReference type="Pfam" id="PF13568">
    <property type="entry name" value="OMP_b-brl_2"/>
    <property type="match status" value="1"/>
</dbReference>
<feature type="domain" description="RNA polymerase sigma factor 70 region 4 type 2" evidence="7">
    <location>
        <begin position="120"/>
        <end position="170"/>
    </location>
</feature>
<evidence type="ECO:0000256" key="4">
    <source>
        <dbReference type="ARBA" id="ARBA00023163"/>
    </source>
</evidence>
<dbReference type="InterPro" id="IPR013324">
    <property type="entry name" value="RNA_pol_sigma_r3/r4-like"/>
</dbReference>
<dbReference type="InterPro" id="IPR014284">
    <property type="entry name" value="RNA_pol_sigma-70_dom"/>
</dbReference>
<dbReference type="InterPro" id="IPR013325">
    <property type="entry name" value="RNA_pol_sigma_r2"/>
</dbReference>
<sequence>MDLKELVEKAVDGDAGAFGELYKRYAPQMRYICSGILKNDRDAVDDIVHDAFILAFASLKNLRNPDRFPLWMSAIIKNASLKYLRMKKSSPVSLSLLPDDCLCDIETPNVCDNELLRADIFSAIESLPEGYGKVFRLSVMEGFSHKEISEILGIEPHSSSSQLSRAKAMLRKKLYVYRALAMVFLAFVAGPLYRFLVTGDQRCAEKRFPGMRHYGMISLADTAKTDTVNVGSDGRTISSACENLIAGTKKEYDDTCIVSVSDTLYMADSSVSFSDTIDAVLADYDSVLMTDVFIPDTFLSSDIPVRNSVATDVRPKKPMWKMVLAGSVGPALARNVYKLLATGADMTEPDGPDQPSFIPKYVGTWEEYYSYLSENNSGMSPDTLTLMDIAKNNTGPITEYERHEKPLTVGLSFSRRLSGRWSIETGLQYSVLKSVFSMGGSSDNIRRTQKIHYAGLPLRMSYNIVSGDKLSLYGSAGVVMNIPVYGSSDRYLVTDSVPVRFDSKHVGMPLQWSVNIGTGLQYKLSGGVGLYLEPTLNWHIPSGGRSHTVWTEHPFTFTVPFGVRFTW</sequence>
<evidence type="ECO:0000256" key="5">
    <source>
        <dbReference type="SAM" id="Phobius"/>
    </source>
</evidence>
<dbReference type="Gene3D" id="1.10.1740.10">
    <property type="match status" value="1"/>
</dbReference>
<evidence type="ECO:0000313" key="9">
    <source>
        <dbReference type="EMBL" id="NPD92340.1"/>
    </source>
</evidence>
<dbReference type="InterPro" id="IPR007627">
    <property type="entry name" value="RNA_pol_sigma70_r2"/>
</dbReference>
<evidence type="ECO:0000259" key="7">
    <source>
        <dbReference type="Pfam" id="PF08281"/>
    </source>
</evidence>
<gene>
    <name evidence="9" type="ORF">HPS56_08285</name>
</gene>
<keyword evidence="3" id="KW-0731">Sigma factor</keyword>
<feature type="domain" description="RNA polymerase sigma-70 region 2" evidence="6">
    <location>
        <begin position="21"/>
        <end position="88"/>
    </location>
</feature>
<dbReference type="InterPro" id="IPR011250">
    <property type="entry name" value="OMP/PagP_B-barrel"/>
</dbReference>
<comment type="caution">
    <text evidence="9">The sequence shown here is derived from an EMBL/GenBank/DDBJ whole genome shotgun (WGS) entry which is preliminary data.</text>
</comment>
<dbReference type="SUPFAM" id="SSF88946">
    <property type="entry name" value="Sigma2 domain of RNA polymerase sigma factors"/>
    <property type="match status" value="1"/>
</dbReference>
<keyword evidence="5" id="KW-0812">Transmembrane</keyword>
<evidence type="ECO:0000256" key="1">
    <source>
        <dbReference type="ARBA" id="ARBA00010641"/>
    </source>
</evidence>
<organism evidence="9 10">
    <name type="scientific">Xylanibacter muris</name>
    <dbReference type="NCBI Taxonomy" id="2736290"/>
    <lineage>
        <taxon>Bacteria</taxon>
        <taxon>Pseudomonadati</taxon>
        <taxon>Bacteroidota</taxon>
        <taxon>Bacteroidia</taxon>
        <taxon>Bacteroidales</taxon>
        <taxon>Prevotellaceae</taxon>
        <taxon>Xylanibacter</taxon>
    </lineage>
</organism>
<dbReference type="PANTHER" id="PTHR43133:SF46">
    <property type="entry name" value="RNA POLYMERASE SIGMA-70 FACTOR ECF SUBFAMILY"/>
    <property type="match status" value="1"/>
</dbReference>
<comment type="similarity">
    <text evidence="1">Belongs to the sigma-70 factor family. ECF subfamily.</text>
</comment>